<dbReference type="RefSeq" id="WP_382384758.1">
    <property type="nucleotide sequence ID" value="NZ_JBHMEZ010000032.1"/>
</dbReference>
<proteinExistence type="predicted"/>
<dbReference type="Proteomes" id="UP001589605">
    <property type="component" value="Unassembled WGS sequence"/>
</dbReference>
<organism evidence="1 2">
    <name type="scientific">Formosa undariae</name>
    <dbReference type="NCBI Taxonomy" id="1325436"/>
    <lineage>
        <taxon>Bacteria</taxon>
        <taxon>Pseudomonadati</taxon>
        <taxon>Bacteroidota</taxon>
        <taxon>Flavobacteriia</taxon>
        <taxon>Flavobacteriales</taxon>
        <taxon>Flavobacteriaceae</taxon>
        <taxon>Formosa</taxon>
    </lineage>
</organism>
<reference evidence="1 2" key="1">
    <citation type="submission" date="2024-09" db="EMBL/GenBank/DDBJ databases">
        <authorList>
            <person name="Sun Q."/>
            <person name="Mori K."/>
        </authorList>
    </citation>
    <scope>NUCLEOTIDE SEQUENCE [LARGE SCALE GENOMIC DNA]</scope>
    <source>
        <strain evidence="1 2">CECT 8286</strain>
    </source>
</reference>
<name>A0ABV5F6I9_9FLAO</name>
<sequence>MTTENISLLLEDLKLKSEFVKDALKSSTGVARIRTLNYHILQSEEMDASSLDNFTKRWASSYDAKLKMKAVGDLNKIEKPRDGNIYSVKKKWPTGSISFQGDQVNDVVELKFRFNGFTNQFDFIEYN</sequence>
<evidence type="ECO:0000313" key="1">
    <source>
        <dbReference type="EMBL" id="MFB9055067.1"/>
    </source>
</evidence>
<gene>
    <name evidence="1" type="ORF">ACFFVB_18445</name>
</gene>
<comment type="caution">
    <text evidence="1">The sequence shown here is derived from an EMBL/GenBank/DDBJ whole genome shotgun (WGS) entry which is preliminary data.</text>
</comment>
<dbReference type="EMBL" id="JBHMEZ010000032">
    <property type="protein sequence ID" value="MFB9055067.1"/>
    <property type="molecule type" value="Genomic_DNA"/>
</dbReference>
<protein>
    <submittedName>
        <fullName evidence="1">Uncharacterized protein</fullName>
    </submittedName>
</protein>
<keyword evidence="2" id="KW-1185">Reference proteome</keyword>
<evidence type="ECO:0000313" key="2">
    <source>
        <dbReference type="Proteomes" id="UP001589605"/>
    </source>
</evidence>
<accession>A0ABV5F6I9</accession>